<evidence type="ECO:0000256" key="1">
    <source>
        <dbReference type="ARBA" id="ARBA00022676"/>
    </source>
</evidence>
<name>E6PFU0_9ZZZZ</name>
<dbReference type="PANTHER" id="PTHR30160">
    <property type="entry name" value="TETRAACYLDISACCHARIDE 4'-KINASE-RELATED"/>
    <property type="match status" value="1"/>
</dbReference>
<dbReference type="Pfam" id="PF01075">
    <property type="entry name" value="Glyco_transf_9"/>
    <property type="match status" value="1"/>
</dbReference>
<protein>
    <submittedName>
        <fullName evidence="3">Uncharacterized protein</fullName>
    </submittedName>
</protein>
<dbReference type="GO" id="GO:0008713">
    <property type="term" value="F:ADP-heptose-lipopolysaccharide heptosyltransferase activity"/>
    <property type="evidence" value="ECO:0007669"/>
    <property type="project" value="TreeGrafter"/>
</dbReference>
<dbReference type="InterPro" id="IPR002201">
    <property type="entry name" value="Glyco_trans_9"/>
</dbReference>
<keyword evidence="1" id="KW-0328">Glycosyltransferase</keyword>
<sequence>MTDSSSALIVRLDALGDTLALAPLLLALREAGIPTDLVLAPAARELFVRGALRRAFVATFAQRDESAANRAAIDAFADELRPNRYSHVLVATEDPAGYRLAAAIGTPHRIGFQNGWGKPLKSLWVRSLLSETLYRSAGLDARAPHECEVLFALGASLLAPGARPSQDAAALRGLILSRDLAPSHRVALQLTSKWERLGIPVAEVRGFLERACERVGEIALFAPAAERAKISELTAGLAGIEWFEDLPSWIAAIATAEVLVAPDSGAIHVAGILGTPCVAIYESGRDFELQRARWHPWAAPAATLEGNAEWPQRALSELESLRESLRS</sequence>
<comment type="caution">
    <text evidence="3">The sequence shown here is derived from an EMBL/GenBank/DDBJ whole genome shotgun (WGS) entry which is preliminary data.</text>
</comment>
<keyword evidence="2" id="KW-0808">Transferase</keyword>
<accession>E6PFU0</accession>
<dbReference type="GO" id="GO:0009244">
    <property type="term" value="P:lipopolysaccharide core region biosynthetic process"/>
    <property type="evidence" value="ECO:0007669"/>
    <property type="project" value="TreeGrafter"/>
</dbReference>
<reference evidence="3" key="1">
    <citation type="submission" date="2009-10" db="EMBL/GenBank/DDBJ databases">
        <title>Diversity of trophic interactions inside an arsenic-rich microbial ecosystem.</title>
        <authorList>
            <person name="Bertin P.N."/>
            <person name="Heinrich-Salmeron A."/>
            <person name="Pelletier E."/>
            <person name="Goulhen-Chollet F."/>
            <person name="Arsene-Ploetze F."/>
            <person name="Gallien S."/>
            <person name="Calteau A."/>
            <person name="Vallenet D."/>
            <person name="Casiot C."/>
            <person name="Chane-Woon-Ming B."/>
            <person name="Giloteaux L."/>
            <person name="Barakat M."/>
            <person name="Bonnefoy V."/>
            <person name="Bruneel O."/>
            <person name="Chandler M."/>
            <person name="Cleiss J."/>
            <person name="Duran R."/>
            <person name="Elbaz-Poulichet F."/>
            <person name="Fonknechten N."/>
            <person name="Lauga B."/>
            <person name="Mornico D."/>
            <person name="Ortet P."/>
            <person name="Schaeffer C."/>
            <person name="Siguier P."/>
            <person name="Alexander Thil Smith A."/>
            <person name="Van Dorsselaer A."/>
            <person name="Weissenbach J."/>
            <person name="Medigue C."/>
            <person name="Le Paslier D."/>
        </authorList>
    </citation>
    <scope>NUCLEOTIDE SEQUENCE</scope>
</reference>
<evidence type="ECO:0000256" key="2">
    <source>
        <dbReference type="ARBA" id="ARBA00022679"/>
    </source>
</evidence>
<dbReference type="PANTHER" id="PTHR30160:SF1">
    <property type="entry name" value="LIPOPOLYSACCHARIDE 1,2-N-ACETYLGLUCOSAMINETRANSFERASE-RELATED"/>
    <property type="match status" value="1"/>
</dbReference>
<evidence type="ECO:0000313" key="3">
    <source>
        <dbReference type="EMBL" id="CBH75327.1"/>
    </source>
</evidence>
<organism evidence="3">
    <name type="scientific">mine drainage metagenome</name>
    <dbReference type="NCBI Taxonomy" id="410659"/>
    <lineage>
        <taxon>unclassified sequences</taxon>
        <taxon>metagenomes</taxon>
        <taxon>ecological metagenomes</taxon>
    </lineage>
</organism>
<dbReference type="Gene3D" id="3.40.50.2000">
    <property type="entry name" value="Glycogen Phosphorylase B"/>
    <property type="match status" value="2"/>
</dbReference>
<dbReference type="GO" id="GO:0005829">
    <property type="term" value="C:cytosol"/>
    <property type="evidence" value="ECO:0007669"/>
    <property type="project" value="TreeGrafter"/>
</dbReference>
<dbReference type="AlphaFoldDB" id="E6PFU0"/>
<dbReference type="InterPro" id="IPR051199">
    <property type="entry name" value="LPS_LOS_Heptosyltrfase"/>
</dbReference>
<proteinExistence type="predicted"/>
<dbReference type="EMBL" id="CABL01000008">
    <property type="protein sequence ID" value="CBH75327.1"/>
    <property type="molecule type" value="Genomic_DNA"/>
</dbReference>
<dbReference type="SUPFAM" id="SSF53756">
    <property type="entry name" value="UDP-Glycosyltransferase/glycogen phosphorylase"/>
    <property type="match status" value="1"/>
</dbReference>
<gene>
    <name evidence="3" type="ORF">CARN1_1344</name>
</gene>